<feature type="repeat" description="WD" evidence="3">
    <location>
        <begin position="264"/>
        <end position="295"/>
    </location>
</feature>
<dbReference type="PANTHER" id="PTHR22844">
    <property type="entry name" value="F-BOX AND WD40 DOMAIN PROTEIN"/>
    <property type="match status" value="1"/>
</dbReference>
<accession>A0A2U1PWP8</accession>
<feature type="compositionally biased region" description="Basic and acidic residues" evidence="4">
    <location>
        <begin position="1"/>
        <end position="12"/>
    </location>
</feature>
<dbReference type="PROSITE" id="PS50082">
    <property type="entry name" value="WD_REPEATS_2"/>
    <property type="match status" value="3"/>
</dbReference>
<protein>
    <submittedName>
        <fullName evidence="5">Transducin/WD40 repeat-like superfamily protein</fullName>
    </submittedName>
</protein>
<gene>
    <name evidence="5" type="ORF">CTI12_AA102150</name>
</gene>
<evidence type="ECO:0000256" key="2">
    <source>
        <dbReference type="ARBA" id="ARBA00022737"/>
    </source>
</evidence>
<feature type="repeat" description="WD" evidence="3">
    <location>
        <begin position="354"/>
        <end position="384"/>
    </location>
</feature>
<dbReference type="SMART" id="SM00320">
    <property type="entry name" value="WD40"/>
    <property type="match status" value="7"/>
</dbReference>
<dbReference type="OrthoDB" id="674604at2759"/>
<dbReference type="InterPro" id="IPR036322">
    <property type="entry name" value="WD40_repeat_dom_sf"/>
</dbReference>
<dbReference type="Pfam" id="PF00400">
    <property type="entry name" value="WD40"/>
    <property type="match status" value="6"/>
</dbReference>
<evidence type="ECO:0000256" key="3">
    <source>
        <dbReference type="PROSITE-ProRule" id="PRU00221"/>
    </source>
</evidence>
<name>A0A2U1PWP8_ARTAN</name>
<evidence type="ECO:0000313" key="5">
    <source>
        <dbReference type="EMBL" id="PWA90201.1"/>
    </source>
</evidence>
<comment type="caution">
    <text evidence="5">The sequence shown here is derived from an EMBL/GenBank/DDBJ whole genome shotgun (WGS) entry which is preliminary data.</text>
</comment>
<proteinExistence type="predicted"/>
<dbReference type="PANTHER" id="PTHR22844:SF336">
    <property type="entry name" value="PROTEIN JINGUBANG"/>
    <property type="match status" value="1"/>
</dbReference>
<feature type="region of interest" description="Disordered" evidence="4">
    <location>
        <begin position="1"/>
        <end position="58"/>
    </location>
</feature>
<dbReference type="Proteomes" id="UP000245207">
    <property type="component" value="Unassembled WGS sequence"/>
</dbReference>
<evidence type="ECO:0000256" key="1">
    <source>
        <dbReference type="ARBA" id="ARBA00022574"/>
    </source>
</evidence>
<dbReference type="PRINTS" id="PR00320">
    <property type="entry name" value="GPROTEINBRPT"/>
</dbReference>
<sequence>MPEYERRIKMSRGDSPSLPPKITKNVVHDLDPNFSSSFPASDDEDYSNHSSNFSGYEPGRMSGEASPILMSPWNQPSPFQPSPWISRGFDSSNHDKNGLLENSKLEGLVGSIVREEGHIYSIAAMGDLLYTGSDSKNIRVWRNLKEFTAFKSNSGLVKDIILSGDKIFTGHQDGKVRVWKKNRQDPSNHKRIGTFPTFLDILKSSMRPKNYIQVKRKCTTLWNKHCDAISSLSIDEEEGILYSSSWDRTFKVWKTSNSKCLESVKAHDDAVNSVVTTKSGLVFTGSADGSVKVWKRDWNGKQMKHNHVETLLKQECAVTALAVSETGTFVYGGLSDGSVNFWEWEKQLSHGGLLKGHKLAVLCLSTAGKLLFSGSADKTICVWKREENIHNCLSVLTGHTGPVKCLAVEREDGQSSCDKKWVVYSGSLDKSVKVWKVSEKLPEMQQTTMMQSYVRY</sequence>
<feature type="repeat" description="WD" evidence="3">
    <location>
        <begin position="222"/>
        <end position="263"/>
    </location>
</feature>
<dbReference type="InterPro" id="IPR020472">
    <property type="entry name" value="WD40_PAC1"/>
</dbReference>
<dbReference type="InterPro" id="IPR001680">
    <property type="entry name" value="WD40_rpt"/>
</dbReference>
<dbReference type="SUPFAM" id="SSF50978">
    <property type="entry name" value="WD40 repeat-like"/>
    <property type="match status" value="1"/>
</dbReference>
<dbReference type="PROSITE" id="PS50294">
    <property type="entry name" value="WD_REPEATS_REGION"/>
    <property type="match status" value="1"/>
</dbReference>
<reference evidence="5 6" key="1">
    <citation type="journal article" date="2018" name="Mol. Plant">
        <title>The genome of Artemisia annua provides insight into the evolution of Asteraceae family and artemisinin biosynthesis.</title>
        <authorList>
            <person name="Shen Q."/>
            <person name="Zhang L."/>
            <person name="Liao Z."/>
            <person name="Wang S."/>
            <person name="Yan T."/>
            <person name="Shi P."/>
            <person name="Liu M."/>
            <person name="Fu X."/>
            <person name="Pan Q."/>
            <person name="Wang Y."/>
            <person name="Lv Z."/>
            <person name="Lu X."/>
            <person name="Zhang F."/>
            <person name="Jiang W."/>
            <person name="Ma Y."/>
            <person name="Chen M."/>
            <person name="Hao X."/>
            <person name="Li L."/>
            <person name="Tang Y."/>
            <person name="Lv G."/>
            <person name="Zhou Y."/>
            <person name="Sun X."/>
            <person name="Brodelius P.E."/>
            <person name="Rose J.K.C."/>
            <person name="Tang K."/>
        </authorList>
    </citation>
    <scope>NUCLEOTIDE SEQUENCE [LARGE SCALE GENOMIC DNA]</scope>
    <source>
        <strain evidence="6">cv. Huhao1</strain>
        <tissue evidence="5">Leaf</tissue>
    </source>
</reference>
<dbReference type="InterPro" id="IPR015943">
    <property type="entry name" value="WD40/YVTN_repeat-like_dom_sf"/>
</dbReference>
<keyword evidence="6" id="KW-1185">Reference proteome</keyword>
<dbReference type="STRING" id="35608.A0A2U1PWP8"/>
<dbReference type="AlphaFoldDB" id="A0A2U1PWP8"/>
<dbReference type="InterPro" id="IPR045182">
    <property type="entry name" value="JINGUBANG-like"/>
</dbReference>
<organism evidence="5 6">
    <name type="scientific">Artemisia annua</name>
    <name type="common">Sweet wormwood</name>
    <dbReference type="NCBI Taxonomy" id="35608"/>
    <lineage>
        <taxon>Eukaryota</taxon>
        <taxon>Viridiplantae</taxon>
        <taxon>Streptophyta</taxon>
        <taxon>Embryophyta</taxon>
        <taxon>Tracheophyta</taxon>
        <taxon>Spermatophyta</taxon>
        <taxon>Magnoliopsida</taxon>
        <taxon>eudicotyledons</taxon>
        <taxon>Gunneridae</taxon>
        <taxon>Pentapetalae</taxon>
        <taxon>asterids</taxon>
        <taxon>campanulids</taxon>
        <taxon>Asterales</taxon>
        <taxon>Asteraceae</taxon>
        <taxon>Asteroideae</taxon>
        <taxon>Anthemideae</taxon>
        <taxon>Artemisiinae</taxon>
        <taxon>Artemisia</taxon>
    </lineage>
</organism>
<dbReference type="EMBL" id="PKPP01000647">
    <property type="protein sequence ID" value="PWA90201.1"/>
    <property type="molecule type" value="Genomic_DNA"/>
</dbReference>
<dbReference type="FunFam" id="2.130.10.10:FF:001048">
    <property type="entry name" value="BnaA09g40460D protein"/>
    <property type="match status" value="1"/>
</dbReference>
<dbReference type="Gene3D" id="2.130.10.10">
    <property type="entry name" value="YVTN repeat-like/Quinoprotein amine dehydrogenase"/>
    <property type="match status" value="2"/>
</dbReference>
<keyword evidence="1 3" id="KW-0853">WD repeat</keyword>
<evidence type="ECO:0000313" key="6">
    <source>
        <dbReference type="Proteomes" id="UP000245207"/>
    </source>
</evidence>
<dbReference type="FunFam" id="2.130.10.10:FF:000775">
    <property type="entry name" value="BnaA09g28200D protein"/>
    <property type="match status" value="1"/>
</dbReference>
<evidence type="ECO:0000256" key="4">
    <source>
        <dbReference type="SAM" id="MobiDB-lite"/>
    </source>
</evidence>
<dbReference type="CDD" id="cd00200">
    <property type="entry name" value="WD40"/>
    <property type="match status" value="1"/>
</dbReference>
<keyword evidence="2" id="KW-0677">Repeat</keyword>